<dbReference type="SUPFAM" id="SSF63829">
    <property type="entry name" value="Calcium-dependent phosphotriesterase"/>
    <property type="match status" value="1"/>
</dbReference>
<comment type="caution">
    <text evidence="1">The sequence shown here is derived from an EMBL/GenBank/DDBJ whole genome shotgun (WGS) entry which is preliminary data.</text>
</comment>
<dbReference type="Proteomes" id="UP001595377">
    <property type="component" value="Unassembled WGS sequence"/>
</dbReference>
<organism evidence="1 2">
    <name type="scientific">Shinella pollutisoli</name>
    <dbReference type="NCBI Taxonomy" id="2250594"/>
    <lineage>
        <taxon>Bacteria</taxon>
        <taxon>Pseudomonadati</taxon>
        <taxon>Pseudomonadota</taxon>
        <taxon>Alphaproteobacteria</taxon>
        <taxon>Hyphomicrobiales</taxon>
        <taxon>Rhizobiaceae</taxon>
        <taxon>Shinella</taxon>
    </lineage>
</organism>
<keyword evidence="2" id="KW-1185">Reference proteome</keyword>
<dbReference type="EMBL" id="JBHRSP010000032">
    <property type="protein sequence ID" value="MFC3075043.1"/>
    <property type="molecule type" value="Genomic_DNA"/>
</dbReference>
<name>A0ABV7DKB0_9HYPH</name>
<dbReference type="RefSeq" id="WP_257315521.1">
    <property type="nucleotide sequence ID" value="NZ_JANFDG010000012.1"/>
</dbReference>
<evidence type="ECO:0008006" key="3">
    <source>
        <dbReference type="Google" id="ProtNLM"/>
    </source>
</evidence>
<dbReference type="InterPro" id="IPR011042">
    <property type="entry name" value="6-blade_b-propeller_TolB-like"/>
</dbReference>
<evidence type="ECO:0000313" key="2">
    <source>
        <dbReference type="Proteomes" id="UP001595377"/>
    </source>
</evidence>
<sequence length="373" mass="40025">MIAALKKAYANFRGFDLTHSAVPPMEGPLRPNTRLDAMPVALALDGIDNLVRFGEVMMCSSGMRLITLSRAGQTLNAVEAAEQPAPISCLASDGSDALAVGLDGSGIVIRGGKHDGRTIDRLGDAAFSCPTSALFVDPDTLVVANGSSRHNAADWKRDLMSQGSTGSVWIVDLAATGGAAVTRLAENLAWPSGISLKRDGSFFVSEAWRHRVLSIERKGGAPSVALADLPAYPGRIETAMAGGFWLALFAPRNPMVEFVLLEKEYRRRMMETIDPEYWIAPNLAPSKSYLQPIQGGARKMLNRLKPWSPTWSYGLVCYCDAGMRPRWSMHSRADGHVHGITTLCEWDGTLFAGAKGSGVVVVAPILETDGLVA</sequence>
<proteinExistence type="predicted"/>
<dbReference type="Gene3D" id="2.120.10.30">
    <property type="entry name" value="TolB, C-terminal domain"/>
    <property type="match status" value="1"/>
</dbReference>
<protein>
    <recommendedName>
        <fullName evidence="3">Strictosidine synthase</fullName>
    </recommendedName>
</protein>
<accession>A0ABV7DKB0</accession>
<reference evidence="2" key="1">
    <citation type="journal article" date="2019" name="Int. J. Syst. Evol. Microbiol.">
        <title>The Global Catalogue of Microorganisms (GCM) 10K type strain sequencing project: providing services to taxonomists for standard genome sequencing and annotation.</title>
        <authorList>
            <consortium name="The Broad Institute Genomics Platform"/>
            <consortium name="The Broad Institute Genome Sequencing Center for Infectious Disease"/>
            <person name="Wu L."/>
            <person name="Ma J."/>
        </authorList>
    </citation>
    <scope>NUCLEOTIDE SEQUENCE [LARGE SCALE GENOMIC DNA]</scope>
    <source>
        <strain evidence="2">KCTC 52677</strain>
    </source>
</reference>
<gene>
    <name evidence="1" type="ORF">ACFOHH_18175</name>
</gene>
<evidence type="ECO:0000313" key="1">
    <source>
        <dbReference type="EMBL" id="MFC3075043.1"/>
    </source>
</evidence>